<evidence type="ECO:0000256" key="6">
    <source>
        <dbReference type="SAM" id="Phobius"/>
    </source>
</evidence>
<dbReference type="GO" id="GO:0043190">
    <property type="term" value="C:ATP-binding cassette (ABC) transporter complex"/>
    <property type="evidence" value="ECO:0007669"/>
    <property type="project" value="InterPro"/>
</dbReference>
<name>A0A1G9V868_9ACTO</name>
<dbReference type="Pfam" id="PF01061">
    <property type="entry name" value="ABC2_membrane"/>
    <property type="match status" value="1"/>
</dbReference>
<organism evidence="8 9">
    <name type="scientific">Actinomyces ruminicola</name>
    <dbReference type="NCBI Taxonomy" id="332524"/>
    <lineage>
        <taxon>Bacteria</taxon>
        <taxon>Bacillati</taxon>
        <taxon>Actinomycetota</taxon>
        <taxon>Actinomycetes</taxon>
        <taxon>Actinomycetales</taxon>
        <taxon>Actinomycetaceae</taxon>
        <taxon>Actinomyces</taxon>
    </lineage>
</organism>
<keyword evidence="4 6" id="KW-0472">Membrane</keyword>
<proteinExistence type="predicted"/>
<evidence type="ECO:0000256" key="2">
    <source>
        <dbReference type="ARBA" id="ARBA00022692"/>
    </source>
</evidence>
<feature type="transmembrane region" description="Helical" evidence="6">
    <location>
        <begin position="135"/>
        <end position="163"/>
    </location>
</feature>
<feature type="domain" description="ABC-2 type transporter transmembrane" evidence="7">
    <location>
        <begin position="9"/>
        <end position="212"/>
    </location>
</feature>
<dbReference type="PRINTS" id="PR00164">
    <property type="entry name" value="ABC2TRNSPORT"/>
</dbReference>
<feature type="transmembrane region" description="Helical" evidence="6">
    <location>
        <begin position="105"/>
        <end position="129"/>
    </location>
</feature>
<evidence type="ECO:0000313" key="9">
    <source>
        <dbReference type="Proteomes" id="UP000199671"/>
    </source>
</evidence>
<feature type="transmembrane region" description="Helical" evidence="6">
    <location>
        <begin position="175"/>
        <end position="204"/>
    </location>
</feature>
<dbReference type="AlphaFoldDB" id="A0A1G9V868"/>
<dbReference type="OrthoDB" id="670210at2"/>
<dbReference type="InterPro" id="IPR051784">
    <property type="entry name" value="Nod_factor_ABC_transporter"/>
</dbReference>
<dbReference type="GO" id="GO:0140359">
    <property type="term" value="F:ABC-type transporter activity"/>
    <property type="evidence" value="ECO:0007669"/>
    <property type="project" value="InterPro"/>
</dbReference>
<dbReference type="PANTHER" id="PTHR43229">
    <property type="entry name" value="NODULATION PROTEIN J"/>
    <property type="match status" value="1"/>
</dbReference>
<gene>
    <name evidence="8" type="ORF">SAMN04487766_105144</name>
</gene>
<evidence type="ECO:0000259" key="7">
    <source>
        <dbReference type="Pfam" id="PF01061"/>
    </source>
</evidence>
<accession>A0A1G9V868</accession>
<keyword evidence="2 6" id="KW-0812">Transmembrane</keyword>
<dbReference type="RefSeq" id="WP_092609519.1">
    <property type="nucleotide sequence ID" value="NZ_FNHU01000005.1"/>
</dbReference>
<evidence type="ECO:0000256" key="4">
    <source>
        <dbReference type="ARBA" id="ARBA00023136"/>
    </source>
</evidence>
<protein>
    <submittedName>
        <fullName evidence="8">ABC-2 type transporter</fullName>
    </submittedName>
</protein>
<feature type="transmembrane region" description="Helical" evidence="6">
    <location>
        <begin position="224"/>
        <end position="245"/>
    </location>
</feature>
<dbReference type="EMBL" id="FNHU01000005">
    <property type="protein sequence ID" value="SDM68354.1"/>
    <property type="molecule type" value="Genomic_DNA"/>
</dbReference>
<keyword evidence="5" id="KW-0046">Antibiotic resistance</keyword>
<dbReference type="GO" id="GO:0046677">
    <property type="term" value="P:response to antibiotic"/>
    <property type="evidence" value="ECO:0007669"/>
    <property type="project" value="UniProtKB-KW"/>
</dbReference>
<dbReference type="PANTHER" id="PTHR43229:SF2">
    <property type="entry name" value="NODULATION PROTEIN J"/>
    <property type="match status" value="1"/>
</dbReference>
<feature type="transmembrane region" description="Helical" evidence="6">
    <location>
        <begin position="61"/>
        <end position="84"/>
    </location>
</feature>
<sequence length="251" mass="26847">MMRPFALQFRNQLLGFVREPVAATFNLAVPFMIVIVQALAYGDQVYSDGHTRFRMVDALGVTTGVMFIMIIGLFGMGIGLASLIESRVLAGSSLRPGGPGLVMSAYALVLLVLVLLGWAVSYLVLWLGWRATPPALPLAVLGVAILGIAVFLALGVCVAAVAGTPRSTQGVCSMIFFPLLFLSGAIFPISTFPDALQALAVWLPGYRLMEALSPLWAGGQRTDLGSALYLVIALVVAVVLARWLLRRREDV</sequence>
<dbReference type="InterPro" id="IPR013525">
    <property type="entry name" value="ABC2_TM"/>
</dbReference>
<evidence type="ECO:0000256" key="1">
    <source>
        <dbReference type="ARBA" id="ARBA00004141"/>
    </source>
</evidence>
<evidence type="ECO:0000256" key="5">
    <source>
        <dbReference type="ARBA" id="ARBA00023251"/>
    </source>
</evidence>
<evidence type="ECO:0000256" key="3">
    <source>
        <dbReference type="ARBA" id="ARBA00022989"/>
    </source>
</evidence>
<reference evidence="8 9" key="1">
    <citation type="submission" date="2016-10" db="EMBL/GenBank/DDBJ databases">
        <authorList>
            <person name="de Groot N.N."/>
        </authorList>
    </citation>
    <scope>NUCLEOTIDE SEQUENCE [LARGE SCALE GENOMIC DNA]</scope>
    <source>
        <strain evidence="8 9">KPR-7B</strain>
    </source>
</reference>
<dbReference type="Proteomes" id="UP000199671">
    <property type="component" value="Unassembled WGS sequence"/>
</dbReference>
<dbReference type="InterPro" id="IPR000412">
    <property type="entry name" value="ABC_2_transport"/>
</dbReference>
<feature type="transmembrane region" description="Helical" evidence="6">
    <location>
        <begin position="21"/>
        <end position="41"/>
    </location>
</feature>
<keyword evidence="3 6" id="KW-1133">Transmembrane helix</keyword>
<comment type="subcellular location">
    <subcellularLocation>
        <location evidence="1">Membrane</location>
        <topology evidence="1">Multi-pass membrane protein</topology>
    </subcellularLocation>
</comment>
<evidence type="ECO:0000313" key="8">
    <source>
        <dbReference type="EMBL" id="SDM68354.1"/>
    </source>
</evidence>